<sequence length="187" mass="20509">MQVLFLALGGTRRRAVTEESARAVADGASAVVLVEQRKTWHRDEFDPGVEVVELARLEALHPPRRVEKVLLYRGPGAVFKVVGRGPLRPFVARAKKAYERRIAAPAHRALILPRQRKAWGDVRQRLIHRHVLAGRAPFDLVVVSDPDSMPTAARLVAGFAAGGLPEPQIAYSYDNAGFDPAVGPRTS</sequence>
<evidence type="ECO:0000313" key="2">
    <source>
        <dbReference type="Proteomes" id="UP000783871"/>
    </source>
</evidence>
<proteinExistence type="predicted"/>
<organism evidence="1 2">
    <name type="scientific">Micromonospora thermarum</name>
    <dbReference type="NCBI Taxonomy" id="2720024"/>
    <lineage>
        <taxon>Bacteria</taxon>
        <taxon>Bacillati</taxon>
        <taxon>Actinomycetota</taxon>
        <taxon>Actinomycetes</taxon>
        <taxon>Micromonosporales</taxon>
        <taxon>Micromonosporaceae</taxon>
        <taxon>Micromonospora</taxon>
    </lineage>
</organism>
<accession>A0ABX0Z8C0</accession>
<reference evidence="1 2" key="1">
    <citation type="submission" date="2020-03" db="EMBL/GenBank/DDBJ databases">
        <title>WGS of actinomycetes isolated from Thailand.</title>
        <authorList>
            <person name="Thawai C."/>
        </authorList>
    </citation>
    <scope>NUCLEOTIDE SEQUENCE [LARGE SCALE GENOMIC DNA]</scope>
    <source>
        <strain evidence="1 2">HSS6-12</strain>
    </source>
</reference>
<protein>
    <submittedName>
        <fullName evidence="1">Uncharacterized protein</fullName>
    </submittedName>
</protein>
<keyword evidence="2" id="KW-1185">Reference proteome</keyword>
<gene>
    <name evidence="1" type="ORF">HCJ94_11710</name>
</gene>
<name>A0ABX0Z8C0_9ACTN</name>
<comment type="caution">
    <text evidence="1">The sequence shown here is derived from an EMBL/GenBank/DDBJ whole genome shotgun (WGS) entry which is preliminary data.</text>
</comment>
<evidence type="ECO:0000313" key="1">
    <source>
        <dbReference type="EMBL" id="NJP32629.1"/>
    </source>
</evidence>
<dbReference type="Proteomes" id="UP000783871">
    <property type="component" value="Unassembled WGS sequence"/>
</dbReference>
<dbReference type="EMBL" id="JAATEO010000010">
    <property type="protein sequence ID" value="NJP32629.1"/>
    <property type="molecule type" value="Genomic_DNA"/>
</dbReference>
<dbReference type="RefSeq" id="WP_168001012.1">
    <property type="nucleotide sequence ID" value="NZ_JAATEO010000010.1"/>
</dbReference>